<name>A0ABS4GWU3_9BACL</name>
<dbReference type="EMBL" id="JAGGKT010000026">
    <property type="protein sequence ID" value="MBP1934734.1"/>
    <property type="molecule type" value="Genomic_DNA"/>
</dbReference>
<sequence>MGMSLSGSPPGFRQASTFFHTTLSESASVSDKHQPFFPSPCPNQPWFPTGINASSPLPVRICLGFGLASALLPLSLSESASVSDWHQRFFPSPCPNQPRFPTGISLFSPPLSELARFPTGISPSSPPPVRISLGFRHVSSALYPGKVEHEITSSVSNN</sequence>
<evidence type="ECO:0000313" key="2">
    <source>
        <dbReference type="Proteomes" id="UP001519343"/>
    </source>
</evidence>
<accession>A0ABS4GWU3</accession>
<organism evidence="1 2">
    <name type="scientific">Ammoniphilus resinae</name>
    <dbReference type="NCBI Taxonomy" id="861532"/>
    <lineage>
        <taxon>Bacteria</taxon>
        <taxon>Bacillati</taxon>
        <taxon>Bacillota</taxon>
        <taxon>Bacilli</taxon>
        <taxon>Bacillales</taxon>
        <taxon>Paenibacillaceae</taxon>
        <taxon>Aneurinibacillus group</taxon>
        <taxon>Ammoniphilus</taxon>
    </lineage>
</organism>
<dbReference type="Proteomes" id="UP001519343">
    <property type="component" value="Unassembled WGS sequence"/>
</dbReference>
<comment type="caution">
    <text evidence="1">The sequence shown here is derived from an EMBL/GenBank/DDBJ whole genome shotgun (WGS) entry which is preliminary data.</text>
</comment>
<proteinExistence type="predicted"/>
<protein>
    <submittedName>
        <fullName evidence="1">Uncharacterized protein</fullName>
    </submittedName>
</protein>
<keyword evidence="2" id="KW-1185">Reference proteome</keyword>
<evidence type="ECO:0000313" key="1">
    <source>
        <dbReference type="EMBL" id="MBP1934734.1"/>
    </source>
</evidence>
<gene>
    <name evidence="1" type="ORF">J2Z37_004754</name>
</gene>
<reference evidence="1 2" key="1">
    <citation type="submission" date="2021-03" db="EMBL/GenBank/DDBJ databases">
        <title>Genomic Encyclopedia of Type Strains, Phase IV (KMG-IV): sequencing the most valuable type-strain genomes for metagenomic binning, comparative biology and taxonomic classification.</title>
        <authorList>
            <person name="Goeker M."/>
        </authorList>
    </citation>
    <scope>NUCLEOTIDE SEQUENCE [LARGE SCALE GENOMIC DNA]</scope>
    <source>
        <strain evidence="1 2">DSM 24738</strain>
    </source>
</reference>